<dbReference type="InterPro" id="IPR002575">
    <property type="entry name" value="Aminoglycoside_PTrfase"/>
</dbReference>
<dbReference type="Gene3D" id="3.90.1200.10">
    <property type="match status" value="1"/>
</dbReference>
<name>A0A8J3QR56_9ACTN</name>
<dbReference type="SUPFAM" id="SSF56112">
    <property type="entry name" value="Protein kinase-like (PK-like)"/>
    <property type="match status" value="1"/>
</dbReference>
<dbReference type="GO" id="GO:0005737">
    <property type="term" value="C:cytoplasm"/>
    <property type="evidence" value="ECO:0007669"/>
    <property type="project" value="TreeGrafter"/>
</dbReference>
<organism evidence="2 3">
    <name type="scientific">Rugosimonospora africana</name>
    <dbReference type="NCBI Taxonomy" id="556532"/>
    <lineage>
        <taxon>Bacteria</taxon>
        <taxon>Bacillati</taxon>
        <taxon>Actinomycetota</taxon>
        <taxon>Actinomycetes</taxon>
        <taxon>Micromonosporales</taxon>
        <taxon>Micromonosporaceae</taxon>
        <taxon>Rugosimonospora</taxon>
    </lineage>
</organism>
<gene>
    <name evidence="2" type="ORF">Raf01_18280</name>
</gene>
<evidence type="ECO:0000313" key="2">
    <source>
        <dbReference type="EMBL" id="GIH13656.1"/>
    </source>
</evidence>
<feature type="domain" description="Aminoglycoside phosphotransferase" evidence="1">
    <location>
        <begin position="25"/>
        <end position="253"/>
    </location>
</feature>
<dbReference type="GO" id="GO:0004305">
    <property type="term" value="F:ethanolamine kinase activity"/>
    <property type="evidence" value="ECO:0007669"/>
    <property type="project" value="TreeGrafter"/>
</dbReference>
<keyword evidence="3" id="KW-1185">Reference proteome</keyword>
<dbReference type="Proteomes" id="UP000642748">
    <property type="component" value="Unassembled WGS sequence"/>
</dbReference>
<sequence>MTGPTTVDDALAGVPLLAGRPVRWSRMPGGLSHRVYRVDAVDDDGVRESYVLRILEPAVSEAGLGIPPGQELDNTRLAAESGVGARVLAVLPELPALLLEYLPGRTLGPGDVAGAIGPIASACRRLHAGPAFGNDFDIGRKRAELLGICERHGLAVPAGYRAASSTVDEVIRALAAWPPPSVPCHNDLLAENFIADGPDGAGGPPTGVRIVDYQLSGNNDPTFDLGDIAAEADFEPDQCAALTAVYFGPDRTEALVARVRLNLLLSNATWTLWFSVHHGLLRSSPAFDYQSEAEDKWRQASRDLNAPGLGALIDAVAGRGRRPALPS</sequence>
<dbReference type="AlphaFoldDB" id="A0A8J3QR56"/>
<evidence type="ECO:0000313" key="3">
    <source>
        <dbReference type="Proteomes" id="UP000642748"/>
    </source>
</evidence>
<dbReference type="Gene3D" id="3.30.200.20">
    <property type="entry name" value="Phosphorylase Kinase, domain 1"/>
    <property type="match status" value="1"/>
</dbReference>
<dbReference type="PANTHER" id="PTHR22603:SF66">
    <property type="entry name" value="ETHANOLAMINE KINASE"/>
    <property type="match status" value="1"/>
</dbReference>
<evidence type="ECO:0000259" key="1">
    <source>
        <dbReference type="Pfam" id="PF01636"/>
    </source>
</evidence>
<dbReference type="GO" id="GO:0006646">
    <property type="term" value="P:phosphatidylethanolamine biosynthetic process"/>
    <property type="evidence" value="ECO:0007669"/>
    <property type="project" value="TreeGrafter"/>
</dbReference>
<protein>
    <recommendedName>
        <fullName evidence="1">Aminoglycoside phosphotransferase domain-containing protein</fullName>
    </recommendedName>
</protein>
<comment type="caution">
    <text evidence="2">The sequence shown here is derived from an EMBL/GenBank/DDBJ whole genome shotgun (WGS) entry which is preliminary data.</text>
</comment>
<dbReference type="RefSeq" id="WP_203917319.1">
    <property type="nucleotide sequence ID" value="NZ_BONZ01000015.1"/>
</dbReference>
<dbReference type="EMBL" id="BONZ01000015">
    <property type="protein sequence ID" value="GIH13656.1"/>
    <property type="molecule type" value="Genomic_DNA"/>
</dbReference>
<dbReference type="Pfam" id="PF01636">
    <property type="entry name" value="APH"/>
    <property type="match status" value="1"/>
</dbReference>
<dbReference type="InterPro" id="IPR011009">
    <property type="entry name" value="Kinase-like_dom_sf"/>
</dbReference>
<proteinExistence type="predicted"/>
<reference evidence="2" key="1">
    <citation type="submission" date="2021-01" db="EMBL/GenBank/DDBJ databases">
        <title>Whole genome shotgun sequence of Rugosimonospora africana NBRC 104875.</title>
        <authorList>
            <person name="Komaki H."/>
            <person name="Tamura T."/>
        </authorList>
    </citation>
    <scope>NUCLEOTIDE SEQUENCE</scope>
    <source>
        <strain evidence="2">NBRC 104875</strain>
    </source>
</reference>
<accession>A0A8J3QR56</accession>
<dbReference type="PANTHER" id="PTHR22603">
    <property type="entry name" value="CHOLINE/ETHANOALAMINE KINASE"/>
    <property type="match status" value="1"/>
</dbReference>